<keyword evidence="8" id="KW-1185">Reference proteome</keyword>
<evidence type="ECO:0000313" key="7">
    <source>
        <dbReference type="EMBL" id="AEG16510.1"/>
    </source>
</evidence>
<dbReference type="EMBL" id="CP002770">
    <property type="protein sequence ID" value="AEG16510.1"/>
    <property type="molecule type" value="Genomic_DNA"/>
</dbReference>
<accession>A0AAU8PSL9</accession>
<gene>
    <name evidence="7" type="ordered locus">Desku_3014</name>
</gene>
<evidence type="ECO:0000256" key="5">
    <source>
        <dbReference type="ARBA" id="ARBA00023136"/>
    </source>
</evidence>
<protein>
    <submittedName>
        <fullName evidence="7">Integral membrane protein, YjbE family</fullName>
    </submittedName>
</protein>
<dbReference type="InterPro" id="IPR022301">
    <property type="entry name" value="Integral_membrane_YjbE"/>
</dbReference>
<comment type="similarity">
    <text evidence="2">Belongs to the TerC family.</text>
</comment>
<dbReference type="Proteomes" id="UP000009229">
    <property type="component" value="Chromosome"/>
</dbReference>
<name>A0AAU8PSL9_DESK7</name>
<keyword evidence="5 6" id="KW-0472">Membrane</keyword>
<evidence type="ECO:0000313" key="8">
    <source>
        <dbReference type="Proteomes" id="UP000009229"/>
    </source>
</evidence>
<organism evidence="7 8">
    <name type="scientific">Desulfofundulus kuznetsovii (strain DSM 6115 / VKM B-1805 / 17)</name>
    <name type="common">Desulfotomaculum kuznetsovii</name>
    <dbReference type="NCBI Taxonomy" id="760568"/>
    <lineage>
        <taxon>Bacteria</taxon>
        <taxon>Bacillati</taxon>
        <taxon>Bacillota</taxon>
        <taxon>Clostridia</taxon>
        <taxon>Eubacteriales</taxon>
        <taxon>Peptococcaceae</taxon>
        <taxon>Desulfofundulus</taxon>
    </lineage>
</organism>
<feature type="transmembrane region" description="Helical" evidence="6">
    <location>
        <begin position="125"/>
        <end position="149"/>
    </location>
</feature>
<evidence type="ECO:0000256" key="6">
    <source>
        <dbReference type="SAM" id="Phobius"/>
    </source>
</evidence>
<feature type="transmembrane region" description="Helical" evidence="6">
    <location>
        <begin position="200"/>
        <end position="217"/>
    </location>
</feature>
<dbReference type="PANTHER" id="PTHR30238">
    <property type="entry name" value="MEMBRANE BOUND PREDICTED REDOX MODULATOR"/>
    <property type="match status" value="1"/>
</dbReference>
<dbReference type="NCBIfam" id="TIGR03717">
    <property type="entry name" value="R_switched_YjbE"/>
    <property type="match status" value="1"/>
</dbReference>
<feature type="transmembrane region" description="Helical" evidence="6">
    <location>
        <begin position="45"/>
        <end position="66"/>
    </location>
</feature>
<dbReference type="GO" id="GO:0016020">
    <property type="term" value="C:membrane"/>
    <property type="evidence" value="ECO:0007669"/>
    <property type="project" value="UniProtKB-SubCell"/>
</dbReference>
<dbReference type="InterPro" id="IPR005496">
    <property type="entry name" value="Integral_membrane_TerC"/>
</dbReference>
<dbReference type="AlphaFoldDB" id="A0AAU8PSL9"/>
<dbReference type="KEGG" id="dku:Desku_3014"/>
<evidence type="ECO:0000256" key="3">
    <source>
        <dbReference type="ARBA" id="ARBA00022692"/>
    </source>
</evidence>
<proteinExistence type="inferred from homology"/>
<evidence type="ECO:0000256" key="4">
    <source>
        <dbReference type="ARBA" id="ARBA00022989"/>
    </source>
</evidence>
<evidence type="ECO:0000256" key="2">
    <source>
        <dbReference type="ARBA" id="ARBA00007511"/>
    </source>
</evidence>
<dbReference type="Pfam" id="PF03741">
    <property type="entry name" value="TerC"/>
    <property type="match status" value="1"/>
</dbReference>
<comment type="subcellular location">
    <subcellularLocation>
        <location evidence="1">Membrane</location>
        <topology evidence="1">Multi-pass membrane protein</topology>
    </subcellularLocation>
</comment>
<feature type="transmembrane region" description="Helical" evidence="6">
    <location>
        <begin position="12"/>
        <end position="33"/>
    </location>
</feature>
<evidence type="ECO:0000256" key="1">
    <source>
        <dbReference type="ARBA" id="ARBA00004141"/>
    </source>
</evidence>
<sequence>MEWLNAQNLFAILTIIIADLMLAGDNALVIGLACRGLPPAQKRRALLWGTGGAVVLRIILTCGVTLLLAVPFLQAAGGILLTWVALKLLLPHKEVGVGAAENLTGAIKTIIIADVVMSLDNVLAVAAAAHGSIALVIFGLVLSIPIVIFGSQLVSLLVERYPILIFAGAGVLAWTAGKMLAEDRVVHRLVSNIDYVPVEIIIPAGVTLLVLVAGWRVKRRVQKQAQVNREVENSFFSFNNYPK</sequence>
<feature type="transmembrane region" description="Helical" evidence="6">
    <location>
        <begin position="161"/>
        <end position="180"/>
    </location>
</feature>
<keyword evidence="4 6" id="KW-1133">Transmembrane helix</keyword>
<keyword evidence="3 6" id="KW-0812">Transmembrane</keyword>
<dbReference type="PANTHER" id="PTHR30238:SF4">
    <property type="entry name" value="SLL1022 PROTEIN"/>
    <property type="match status" value="1"/>
</dbReference>
<reference evidence="8" key="1">
    <citation type="submission" date="2011-05" db="EMBL/GenBank/DDBJ databases">
        <title>Complete sequence of Desulfotomaculum kuznetsovii DSM 6115.</title>
        <authorList>
            <person name="Lucas S."/>
            <person name="Han J."/>
            <person name="Lapidus A."/>
            <person name="Cheng J.-F."/>
            <person name="Goodwin L."/>
            <person name="Pitluck S."/>
            <person name="Peters L."/>
            <person name="Mikhailova N."/>
            <person name="Lu M."/>
            <person name="Saunders E."/>
            <person name="Han C."/>
            <person name="Tapia R."/>
            <person name="Land M."/>
            <person name="Hauser L."/>
            <person name="Kyrpides N."/>
            <person name="Ivanova N."/>
            <person name="Pagani I."/>
            <person name="Nazina T."/>
            <person name="Ivanova A."/>
            <person name="Parshina S."/>
            <person name="Kuever J."/>
            <person name="Muyzer G."/>
            <person name="Plugge C."/>
            <person name="Stams A."/>
            <person name="Woyke T."/>
        </authorList>
    </citation>
    <scope>NUCLEOTIDE SEQUENCE [LARGE SCALE GENOMIC DNA]</scope>
    <source>
        <strain evidence="8">DSM 6115 / VKM B-1805 / 17</strain>
    </source>
</reference>